<dbReference type="RefSeq" id="WP_280617088.1">
    <property type="nucleotide sequence ID" value="NZ_JAROYP010000007.1"/>
</dbReference>
<dbReference type="Pfam" id="PF02900">
    <property type="entry name" value="LigB"/>
    <property type="match status" value="1"/>
</dbReference>
<dbReference type="Proteomes" id="UP001159179">
    <property type="component" value="Unassembled WGS sequence"/>
</dbReference>
<sequence>MLSNRFVKYVTERVMRMNPFVFACIAPHGGEIIPELGGTKPERMRLTRDSMMKLGNKMHDAKPDTIIVLTPHGTRIDGYFSVSNSEKMYGFVEENDGFYELERYVDRDLALAITKEAKDQNIPIASINYGTAAGPISCLPLDWGAIVPLSFMPDVPIVVINPSRDLSFETHIKLGQMMNQVVQKSNKRVALIASCDWAHAHDERGPYGFDPAAALLDEEVVGFIRSNELEKMADFDPEYIDAAKPDGIWQTLILAGAIPKEARNIHLYSYEVPTYFGLICAEITSSQTSYHVY</sequence>
<dbReference type="GO" id="GO:0016702">
    <property type="term" value="F:oxidoreductase activity, acting on single donors with incorporation of molecular oxygen, incorporation of two atoms of oxygen"/>
    <property type="evidence" value="ECO:0007669"/>
    <property type="project" value="UniProtKB-ARBA"/>
</dbReference>
<evidence type="ECO:0000259" key="1">
    <source>
        <dbReference type="Pfam" id="PF02900"/>
    </source>
</evidence>
<protein>
    <submittedName>
        <fullName evidence="2">Extradiol ring-cleavage dioxygenase</fullName>
    </submittedName>
</protein>
<dbReference type="Gene3D" id="3.40.830.10">
    <property type="entry name" value="LigB-like"/>
    <property type="match status" value="1"/>
</dbReference>
<proteinExistence type="predicted"/>
<accession>A0AAW6T014</accession>
<dbReference type="AlphaFoldDB" id="A0AAW6T014"/>
<comment type="caution">
    <text evidence="2">The sequence shown here is derived from an EMBL/GenBank/DDBJ whole genome shotgun (WGS) entry which is preliminary data.</text>
</comment>
<gene>
    <name evidence="2" type="ORF">P5X88_14030</name>
</gene>
<organism evidence="2 3">
    <name type="scientific">Heyndrickxia oleronia</name>
    <dbReference type="NCBI Taxonomy" id="38875"/>
    <lineage>
        <taxon>Bacteria</taxon>
        <taxon>Bacillati</taxon>
        <taxon>Bacillota</taxon>
        <taxon>Bacilli</taxon>
        <taxon>Bacillales</taxon>
        <taxon>Bacillaceae</taxon>
        <taxon>Heyndrickxia</taxon>
    </lineage>
</organism>
<dbReference type="CDD" id="cd07952">
    <property type="entry name" value="ED_3B_like"/>
    <property type="match status" value="1"/>
</dbReference>
<dbReference type="InterPro" id="IPR004183">
    <property type="entry name" value="Xdiol_dOase_suB"/>
</dbReference>
<dbReference type="SUPFAM" id="SSF53213">
    <property type="entry name" value="LigB-like"/>
    <property type="match status" value="1"/>
</dbReference>
<evidence type="ECO:0000313" key="2">
    <source>
        <dbReference type="EMBL" id="MDH5162064.1"/>
    </source>
</evidence>
<keyword evidence="2" id="KW-0223">Dioxygenase</keyword>
<dbReference type="EMBL" id="JAROYP010000007">
    <property type="protein sequence ID" value="MDH5162064.1"/>
    <property type="molecule type" value="Genomic_DNA"/>
</dbReference>
<name>A0AAW6T014_9BACI</name>
<dbReference type="GO" id="GO:0008198">
    <property type="term" value="F:ferrous iron binding"/>
    <property type="evidence" value="ECO:0007669"/>
    <property type="project" value="InterPro"/>
</dbReference>
<feature type="domain" description="Extradiol ring-cleavage dioxygenase class III enzyme subunit B" evidence="1">
    <location>
        <begin position="25"/>
        <end position="274"/>
    </location>
</feature>
<keyword evidence="2" id="KW-0560">Oxidoreductase</keyword>
<reference evidence="2" key="1">
    <citation type="submission" date="2023-03" db="EMBL/GenBank/DDBJ databases">
        <title>Bacterial isolates from washroom surfaces on a university campus.</title>
        <authorList>
            <person name="Holman D.B."/>
            <person name="Gzyl K.E."/>
            <person name="Taheri A.E."/>
        </authorList>
    </citation>
    <scope>NUCLEOTIDE SEQUENCE</scope>
    <source>
        <strain evidence="2">RD03</strain>
    </source>
</reference>
<evidence type="ECO:0000313" key="3">
    <source>
        <dbReference type="Proteomes" id="UP001159179"/>
    </source>
</evidence>